<evidence type="ECO:0000256" key="1">
    <source>
        <dbReference type="SAM" id="MobiDB-lite"/>
    </source>
</evidence>
<evidence type="ECO:0000313" key="3">
    <source>
        <dbReference type="Proteomes" id="UP000019140"/>
    </source>
</evidence>
<proteinExistence type="predicted"/>
<feature type="compositionally biased region" description="Polar residues" evidence="1">
    <location>
        <begin position="64"/>
        <end position="76"/>
    </location>
</feature>
<feature type="compositionally biased region" description="Basic and acidic residues" evidence="1">
    <location>
        <begin position="39"/>
        <end position="55"/>
    </location>
</feature>
<organism evidence="2 3">
    <name type="scientific">Candidatus Entotheonella gemina</name>
    <dbReference type="NCBI Taxonomy" id="1429439"/>
    <lineage>
        <taxon>Bacteria</taxon>
        <taxon>Pseudomonadati</taxon>
        <taxon>Nitrospinota/Tectimicrobiota group</taxon>
        <taxon>Candidatus Tectimicrobiota</taxon>
        <taxon>Candidatus Entotheonellia</taxon>
        <taxon>Candidatus Entotheonellales</taxon>
        <taxon>Candidatus Entotheonellaceae</taxon>
        <taxon>Candidatus Entotheonella</taxon>
    </lineage>
</organism>
<reference evidence="2 3" key="1">
    <citation type="journal article" date="2014" name="Nature">
        <title>An environmental bacterial taxon with a large and distinct metabolic repertoire.</title>
        <authorList>
            <person name="Wilson M.C."/>
            <person name="Mori T."/>
            <person name="Ruckert C."/>
            <person name="Uria A.R."/>
            <person name="Helf M.J."/>
            <person name="Takada K."/>
            <person name="Gernert C."/>
            <person name="Steffens U.A."/>
            <person name="Heycke N."/>
            <person name="Schmitt S."/>
            <person name="Rinke C."/>
            <person name="Helfrich E.J."/>
            <person name="Brachmann A.O."/>
            <person name="Gurgui C."/>
            <person name="Wakimoto T."/>
            <person name="Kracht M."/>
            <person name="Crusemann M."/>
            <person name="Hentschel U."/>
            <person name="Abe I."/>
            <person name="Matsunaga S."/>
            <person name="Kalinowski J."/>
            <person name="Takeyama H."/>
            <person name="Piel J."/>
        </authorList>
    </citation>
    <scope>NUCLEOTIDE SEQUENCE [LARGE SCALE GENOMIC DNA]</scope>
    <source>
        <strain evidence="3">TSY2</strain>
    </source>
</reference>
<protein>
    <submittedName>
        <fullName evidence="2">Uncharacterized protein</fullName>
    </submittedName>
</protein>
<comment type="caution">
    <text evidence="2">The sequence shown here is derived from an EMBL/GenBank/DDBJ whole genome shotgun (WGS) entry which is preliminary data.</text>
</comment>
<name>W4MG75_9BACT</name>
<sequence length="76" mass="8843">MNGCQYCVIIHNRKRRGRKRARGIAMCLAQKEMTKCEKKRSERGPGCEYHDDKLQRFYKPPQDSPSQTKSELSIIG</sequence>
<dbReference type="Proteomes" id="UP000019140">
    <property type="component" value="Unassembled WGS sequence"/>
</dbReference>
<dbReference type="EMBL" id="AZHX01000104">
    <property type="protein sequence ID" value="ETX08921.1"/>
    <property type="molecule type" value="Genomic_DNA"/>
</dbReference>
<keyword evidence="3" id="KW-1185">Reference proteome</keyword>
<dbReference type="HOGENOM" id="CLU_2647765_0_0_7"/>
<dbReference type="AlphaFoldDB" id="W4MG75"/>
<evidence type="ECO:0000313" key="2">
    <source>
        <dbReference type="EMBL" id="ETX08921.1"/>
    </source>
</evidence>
<gene>
    <name evidence="2" type="ORF">ETSY2_02520</name>
</gene>
<feature type="region of interest" description="Disordered" evidence="1">
    <location>
        <begin position="39"/>
        <end position="76"/>
    </location>
</feature>
<accession>W4MG75</accession>